<proteinExistence type="predicted"/>
<dbReference type="RefSeq" id="WP_353386286.1">
    <property type="nucleotide sequence ID" value="NZ_BAABWD010000001.1"/>
</dbReference>
<protein>
    <recommendedName>
        <fullName evidence="1">VOC domain-containing protein</fullName>
    </recommendedName>
</protein>
<dbReference type="InterPro" id="IPR029068">
    <property type="entry name" value="Glyas_Bleomycin-R_OHBP_Dase"/>
</dbReference>
<gene>
    <name evidence="2" type="ORF">NBRC116187_05680</name>
</gene>
<dbReference type="Pfam" id="PF00903">
    <property type="entry name" value="Glyoxalase"/>
    <property type="match status" value="1"/>
</dbReference>
<dbReference type="CDD" id="cd06587">
    <property type="entry name" value="VOC"/>
    <property type="match status" value="1"/>
</dbReference>
<comment type="caution">
    <text evidence="2">The sequence shown here is derived from an EMBL/GenBank/DDBJ whole genome shotgun (WGS) entry which is preliminary data.</text>
</comment>
<sequence length="123" mass="13373">MSALLNTIILYAKDMQRSAAFYQQHFGFSGSGEVVEGLIELTAGDGSCSILIHQAAKSLKFGQATVKLMFSVQDVEAFKTRSAEQGMHFGSTHQANGYSFANAKDPDQNNICISSRAYRTTNP</sequence>
<dbReference type="EMBL" id="BAABWD010000001">
    <property type="protein sequence ID" value="GAA6130208.1"/>
    <property type="molecule type" value="Genomic_DNA"/>
</dbReference>
<keyword evidence="3" id="KW-1185">Reference proteome</keyword>
<dbReference type="InterPro" id="IPR037523">
    <property type="entry name" value="VOC_core"/>
</dbReference>
<organism evidence="2 3">
    <name type="scientific">Halopseudomonas sabulinigri</name>
    <dbReference type="NCBI Taxonomy" id="472181"/>
    <lineage>
        <taxon>Bacteria</taxon>
        <taxon>Pseudomonadati</taxon>
        <taxon>Pseudomonadota</taxon>
        <taxon>Gammaproteobacteria</taxon>
        <taxon>Pseudomonadales</taxon>
        <taxon>Pseudomonadaceae</taxon>
        <taxon>Halopseudomonas</taxon>
    </lineage>
</organism>
<feature type="domain" description="VOC" evidence="1">
    <location>
        <begin position="4"/>
        <end position="116"/>
    </location>
</feature>
<dbReference type="SUPFAM" id="SSF54593">
    <property type="entry name" value="Glyoxalase/Bleomycin resistance protein/Dihydroxybiphenyl dioxygenase"/>
    <property type="match status" value="1"/>
</dbReference>
<dbReference type="InterPro" id="IPR004360">
    <property type="entry name" value="Glyas_Fos-R_dOase_dom"/>
</dbReference>
<dbReference type="PROSITE" id="PS51819">
    <property type="entry name" value="VOC"/>
    <property type="match status" value="1"/>
</dbReference>
<dbReference type="Proteomes" id="UP001486808">
    <property type="component" value="Unassembled WGS sequence"/>
</dbReference>
<evidence type="ECO:0000313" key="3">
    <source>
        <dbReference type="Proteomes" id="UP001486808"/>
    </source>
</evidence>
<evidence type="ECO:0000313" key="2">
    <source>
        <dbReference type="EMBL" id="GAA6130208.1"/>
    </source>
</evidence>
<accession>A0ABP9ZL64</accession>
<name>A0ABP9ZL64_9GAMM</name>
<reference evidence="2 3" key="1">
    <citation type="submission" date="2024-04" db="EMBL/GenBank/DDBJ databases">
        <title>Draft genome sequence of Halopseudomonas sabulinigri NBRC 116187.</title>
        <authorList>
            <person name="Miyakawa T."/>
            <person name="Kusuya Y."/>
            <person name="Miura T."/>
        </authorList>
    </citation>
    <scope>NUCLEOTIDE SEQUENCE [LARGE SCALE GENOMIC DNA]</scope>
    <source>
        <strain evidence="2 3">4NH20-0042</strain>
    </source>
</reference>
<evidence type="ECO:0000259" key="1">
    <source>
        <dbReference type="PROSITE" id="PS51819"/>
    </source>
</evidence>
<dbReference type="Gene3D" id="3.10.180.10">
    <property type="entry name" value="2,3-Dihydroxybiphenyl 1,2-Dioxygenase, domain 1"/>
    <property type="match status" value="1"/>
</dbReference>